<dbReference type="Proteomes" id="UP000317365">
    <property type="component" value="Chromosome"/>
</dbReference>
<evidence type="ECO:0000313" key="1">
    <source>
        <dbReference type="EMBL" id="QDL55303.1"/>
    </source>
</evidence>
<gene>
    <name evidence="1" type="ORF">EXZ61_14630</name>
</gene>
<accession>A0A515ERR4</accession>
<proteinExistence type="predicted"/>
<evidence type="ECO:0000313" key="2">
    <source>
        <dbReference type="Proteomes" id="UP000317365"/>
    </source>
</evidence>
<evidence type="ECO:0008006" key="3">
    <source>
        <dbReference type="Google" id="ProtNLM"/>
    </source>
</evidence>
<reference evidence="2" key="2">
    <citation type="journal article" date="2020" name="Int. J. Syst. Evol. Microbiol.">
        <title>Genomic insights into a novel species Rhodoferax aquaticus sp. nov., isolated from freshwater.</title>
        <authorList>
            <person name="Li T."/>
            <person name="Zhuo Y."/>
            <person name="Jin C.Z."/>
            <person name="Wu X."/>
            <person name="Ko S.R."/>
            <person name="Jin F.J."/>
            <person name="Ahn C.Y."/>
            <person name="Oh H.M."/>
            <person name="Lee H.G."/>
            <person name="Jin L."/>
        </authorList>
    </citation>
    <scope>NUCLEOTIDE SEQUENCE [LARGE SCALE GENOMIC DNA]</scope>
    <source>
        <strain evidence="2">Gr-4</strain>
    </source>
</reference>
<dbReference type="KEGG" id="rhg:EXZ61_14630"/>
<dbReference type="InterPro" id="IPR044000">
    <property type="entry name" value="Phage_tube_2"/>
</dbReference>
<dbReference type="Pfam" id="PF18906">
    <property type="entry name" value="Phage_tube_2"/>
    <property type="match status" value="1"/>
</dbReference>
<keyword evidence="2" id="KW-1185">Reference proteome</keyword>
<name>A0A515ERR4_9BURK</name>
<protein>
    <recommendedName>
        <fullName evidence="3">Phage tail protein</fullName>
    </recommendedName>
</protein>
<dbReference type="EMBL" id="CP036282">
    <property type="protein sequence ID" value="QDL55303.1"/>
    <property type="molecule type" value="Genomic_DNA"/>
</dbReference>
<dbReference type="AlphaFoldDB" id="A0A515ERR4"/>
<sequence>MPRYVRNTAILTKVETVPGTDAVPTGAADAVLVSNMSITPLDANNVSRDLVRGYFGGSEQLVATASVKVGFTVELAGSGTAATAPQWGDLMLGCAMAETLLATPNRVEYTPVSAALKSLTCYYHDDGVLHKLLYAMGNCKLSARINERPTLQFDFVGIDGGVSATANPSTTLSAWKTPPTMAKANVVDITLGATYAAGALSGGTVYPSTGFDLDWGNKVAYVPLLSSERVDITDREITGAMQLDLSAAQEVSFMSAVKANTTQSLALTIGTAAGNKIIIYAPAVQLINPSKQEVNGSRLIGYDLRLVPSPGGSGNDEIRIITQ</sequence>
<reference evidence="2" key="1">
    <citation type="submission" date="2019-02" db="EMBL/GenBank/DDBJ databases">
        <title>Complete genome sequence of Rhodoferax sp. Gr-4.</title>
        <authorList>
            <person name="Jin L."/>
        </authorList>
    </citation>
    <scope>NUCLEOTIDE SEQUENCE [LARGE SCALE GENOMIC DNA]</scope>
    <source>
        <strain evidence="2">Gr-4</strain>
    </source>
</reference>
<organism evidence="1 2">
    <name type="scientific">Rhodoferax aquaticus</name>
    <dbReference type="NCBI Taxonomy" id="2527691"/>
    <lineage>
        <taxon>Bacteria</taxon>
        <taxon>Pseudomonadati</taxon>
        <taxon>Pseudomonadota</taxon>
        <taxon>Betaproteobacteria</taxon>
        <taxon>Burkholderiales</taxon>
        <taxon>Comamonadaceae</taxon>
        <taxon>Rhodoferax</taxon>
    </lineage>
</organism>
<dbReference type="RefSeq" id="WP_142812461.1">
    <property type="nucleotide sequence ID" value="NZ_CP036282.1"/>
</dbReference>